<dbReference type="GO" id="GO:0005524">
    <property type="term" value="F:ATP binding"/>
    <property type="evidence" value="ECO:0007669"/>
    <property type="project" value="UniProtKB-KW"/>
</dbReference>
<dbReference type="Pfam" id="PF04263">
    <property type="entry name" value="TPK_catalytic"/>
    <property type="match status" value="1"/>
</dbReference>
<reference evidence="6 7" key="1">
    <citation type="submission" date="2017-07" db="EMBL/GenBank/DDBJ databases">
        <title>Genome sequencing and assembly of Paenibacillus rigui.</title>
        <authorList>
            <person name="Mayilraj S."/>
        </authorList>
    </citation>
    <scope>NUCLEOTIDE SEQUENCE [LARGE SCALE GENOMIC DNA]</scope>
    <source>
        <strain evidence="6 7">JCM 16352</strain>
    </source>
</reference>
<dbReference type="InterPro" id="IPR007371">
    <property type="entry name" value="TPK_catalytic"/>
</dbReference>
<gene>
    <name evidence="6" type="ORF">CF651_03435</name>
</gene>
<evidence type="ECO:0000256" key="2">
    <source>
        <dbReference type="ARBA" id="ARBA00022741"/>
    </source>
</evidence>
<dbReference type="InterPro" id="IPR047795">
    <property type="entry name" value="Put_SteA-like"/>
</dbReference>
<dbReference type="NCBIfam" id="NF040608">
    <property type="entry name" value="division_SteA"/>
    <property type="match status" value="1"/>
</dbReference>
<dbReference type="EMBL" id="NMQW01000002">
    <property type="protein sequence ID" value="OXM88154.1"/>
    <property type="molecule type" value="Genomic_DNA"/>
</dbReference>
<keyword evidence="1" id="KW-0808">Transferase</keyword>
<proteinExistence type="predicted"/>
<organism evidence="6 7">
    <name type="scientific">Paenibacillus rigui</name>
    <dbReference type="NCBI Taxonomy" id="554312"/>
    <lineage>
        <taxon>Bacteria</taxon>
        <taxon>Bacillati</taxon>
        <taxon>Bacillota</taxon>
        <taxon>Bacilli</taxon>
        <taxon>Bacillales</taxon>
        <taxon>Paenibacillaceae</taxon>
        <taxon>Paenibacillus</taxon>
    </lineage>
</organism>
<feature type="domain" description="Thiamin pyrophosphokinase catalytic" evidence="5">
    <location>
        <begin position="208"/>
        <end position="246"/>
    </location>
</feature>
<dbReference type="GO" id="GO:0009229">
    <property type="term" value="P:thiamine diphosphate biosynthetic process"/>
    <property type="evidence" value="ECO:0007669"/>
    <property type="project" value="InterPro"/>
</dbReference>
<dbReference type="OrthoDB" id="9804377at2"/>
<evidence type="ECO:0000256" key="3">
    <source>
        <dbReference type="ARBA" id="ARBA00022777"/>
    </source>
</evidence>
<dbReference type="SUPFAM" id="SSF63999">
    <property type="entry name" value="Thiamin pyrophosphokinase, catalytic domain"/>
    <property type="match status" value="1"/>
</dbReference>
<keyword evidence="7" id="KW-1185">Reference proteome</keyword>
<evidence type="ECO:0000256" key="4">
    <source>
        <dbReference type="ARBA" id="ARBA00022840"/>
    </source>
</evidence>
<accession>A0A229UXJ2</accession>
<sequence>MMAIHKGMISAFPDPIPVLIYGEIGIHESTKQLLRQMPSGSIAIIWHDDLDELAAEGLLQANVRAVINAGQTMTGKVPATGCLLLLEAGVPVLEIEAVWFAVLKRQTELGITPNGLMVRDLEQMIPVTWITRQHWLQRYQEAHLNFPKQLHAFIDNTLAYAHKEKEWILQPLLCTHLKTQLKHKQVLIVVRGAEYKQELTALRDFIAKHDPVLIGVDGGADALLEFGYKPELIVGDMDSVSDNALQCGAELVVHAYLDGQAPGMSRVRQLDLPAWILPACGTSEDVAMLLAYDHGCERIVIVGAHSHMVDFLQKGRQGMGSTLLVRMKLGSKLIDAKGIVFLQSLKPADSSLEDSWDHDLSKARKQLPRIFCKLRAWFRDGWFKKGMSTRDDT</sequence>
<name>A0A229UXJ2_9BACL</name>
<evidence type="ECO:0000313" key="6">
    <source>
        <dbReference type="EMBL" id="OXM88154.1"/>
    </source>
</evidence>
<keyword evidence="2" id="KW-0547">Nucleotide-binding</keyword>
<evidence type="ECO:0000259" key="5">
    <source>
        <dbReference type="Pfam" id="PF04263"/>
    </source>
</evidence>
<protein>
    <submittedName>
        <fullName evidence="6">Thiamine pyrophosphokinase</fullName>
    </submittedName>
</protein>
<keyword evidence="3 6" id="KW-0418">Kinase</keyword>
<evidence type="ECO:0000313" key="7">
    <source>
        <dbReference type="Proteomes" id="UP000215509"/>
    </source>
</evidence>
<dbReference type="GO" id="GO:0004788">
    <property type="term" value="F:thiamine diphosphokinase activity"/>
    <property type="evidence" value="ECO:0007669"/>
    <property type="project" value="InterPro"/>
</dbReference>
<evidence type="ECO:0000256" key="1">
    <source>
        <dbReference type="ARBA" id="ARBA00022679"/>
    </source>
</evidence>
<dbReference type="Gene3D" id="3.40.50.10240">
    <property type="entry name" value="Thiamin pyrophosphokinase, catalytic domain"/>
    <property type="match status" value="1"/>
</dbReference>
<comment type="caution">
    <text evidence="6">The sequence shown here is derived from an EMBL/GenBank/DDBJ whole genome shotgun (WGS) entry which is preliminary data.</text>
</comment>
<dbReference type="GO" id="GO:0016301">
    <property type="term" value="F:kinase activity"/>
    <property type="evidence" value="ECO:0007669"/>
    <property type="project" value="UniProtKB-KW"/>
</dbReference>
<dbReference type="InterPro" id="IPR036759">
    <property type="entry name" value="TPK_catalytic_sf"/>
</dbReference>
<dbReference type="RefSeq" id="WP_094013401.1">
    <property type="nucleotide sequence ID" value="NZ_NMQW01000002.1"/>
</dbReference>
<dbReference type="Proteomes" id="UP000215509">
    <property type="component" value="Unassembled WGS sequence"/>
</dbReference>
<keyword evidence="4" id="KW-0067">ATP-binding</keyword>
<dbReference type="AlphaFoldDB" id="A0A229UXJ2"/>